<dbReference type="PROSITE" id="PS50987">
    <property type="entry name" value="HTH_ARSR_2"/>
    <property type="match status" value="1"/>
</dbReference>
<dbReference type="InterPro" id="IPR036390">
    <property type="entry name" value="WH_DNA-bd_sf"/>
</dbReference>
<proteinExistence type="predicted"/>
<evidence type="ECO:0000313" key="3">
    <source>
        <dbReference type="Proteomes" id="UP000189777"/>
    </source>
</evidence>
<dbReference type="PRINTS" id="PR00778">
    <property type="entry name" value="HTHARSR"/>
</dbReference>
<dbReference type="PANTHER" id="PTHR39168:SF1">
    <property type="entry name" value="TRANSCRIPTIONAL REGULATORY PROTEIN"/>
    <property type="match status" value="1"/>
</dbReference>
<keyword evidence="3" id="KW-1185">Reference proteome</keyword>
<dbReference type="GO" id="GO:0010288">
    <property type="term" value="P:response to lead ion"/>
    <property type="evidence" value="ECO:0007669"/>
    <property type="project" value="TreeGrafter"/>
</dbReference>
<dbReference type="Proteomes" id="UP000189777">
    <property type="component" value="Unassembled WGS sequence"/>
</dbReference>
<accession>A0A1T5L618</accession>
<dbReference type="Gene3D" id="1.10.10.10">
    <property type="entry name" value="Winged helix-like DNA-binding domain superfamily/Winged helix DNA-binding domain"/>
    <property type="match status" value="1"/>
</dbReference>
<name>A0A1T5L618_9MICO</name>
<dbReference type="Pfam" id="PF12840">
    <property type="entry name" value="HTH_20"/>
    <property type="match status" value="1"/>
</dbReference>
<feature type="domain" description="HTH arsR-type" evidence="1">
    <location>
        <begin position="3"/>
        <end position="98"/>
    </location>
</feature>
<dbReference type="PANTHER" id="PTHR39168">
    <property type="entry name" value="TRANSCRIPTIONAL REGULATOR-RELATED"/>
    <property type="match status" value="1"/>
</dbReference>
<sequence length="252" mass="25391">MDASTGRDRDFTVVGRALAAPARSAMVGLLMDGTARPAGELARAAGVGAPAASEHLAVLAAAGLVTGRARGRHRYYALAGPEVADALEALGALAVPVPAVGFRRTREADRLAAARFCYDHLAGRLGVGLAEAWVTAGWLADPEDLALTGAGADGLRGLGVDVDGAVAARRPTTRACLDWTERRVHLAGSLGAAVGARFLAAGWVARSSGRGLRLTASGRDLVRDTWGVEPVGGTGIGGTGAPTVVSAASGRA</sequence>
<dbReference type="EMBL" id="FUZQ01000005">
    <property type="protein sequence ID" value="SKC71384.1"/>
    <property type="molecule type" value="Genomic_DNA"/>
</dbReference>
<dbReference type="SUPFAM" id="SSF46785">
    <property type="entry name" value="Winged helix' DNA-binding domain"/>
    <property type="match status" value="1"/>
</dbReference>
<dbReference type="InterPro" id="IPR001845">
    <property type="entry name" value="HTH_ArsR_DNA-bd_dom"/>
</dbReference>
<dbReference type="GO" id="GO:0097063">
    <property type="term" value="F:cadmium ion sensor activity"/>
    <property type="evidence" value="ECO:0007669"/>
    <property type="project" value="TreeGrafter"/>
</dbReference>
<dbReference type="AlphaFoldDB" id="A0A1T5L618"/>
<protein>
    <submittedName>
        <fullName evidence="2">Transcriptional regulator, ArsR family</fullName>
    </submittedName>
</protein>
<dbReference type="InterPro" id="IPR011991">
    <property type="entry name" value="ArsR-like_HTH"/>
</dbReference>
<dbReference type="GO" id="GO:0046686">
    <property type="term" value="P:response to cadmium ion"/>
    <property type="evidence" value="ECO:0007669"/>
    <property type="project" value="TreeGrafter"/>
</dbReference>
<gene>
    <name evidence="2" type="ORF">SAMN04324258_2973</name>
</gene>
<dbReference type="GO" id="GO:0032791">
    <property type="term" value="F:lead ion binding"/>
    <property type="evidence" value="ECO:0007669"/>
    <property type="project" value="TreeGrafter"/>
</dbReference>
<dbReference type="RefSeq" id="WP_245807136.1">
    <property type="nucleotide sequence ID" value="NZ_FUZQ01000005.1"/>
</dbReference>
<organism evidence="2 3">
    <name type="scientific">Krasilnikoviella flava</name>
    <dbReference type="NCBI Taxonomy" id="526729"/>
    <lineage>
        <taxon>Bacteria</taxon>
        <taxon>Bacillati</taxon>
        <taxon>Actinomycetota</taxon>
        <taxon>Actinomycetes</taxon>
        <taxon>Micrococcales</taxon>
        <taxon>Promicromonosporaceae</taxon>
        <taxon>Krasilnikoviella</taxon>
    </lineage>
</organism>
<dbReference type="InterPro" id="IPR052543">
    <property type="entry name" value="HTH_Metal-responsive_Reg"/>
</dbReference>
<dbReference type="SMART" id="SM00418">
    <property type="entry name" value="HTH_ARSR"/>
    <property type="match status" value="1"/>
</dbReference>
<dbReference type="GO" id="GO:0003700">
    <property type="term" value="F:DNA-binding transcription factor activity"/>
    <property type="evidence" value="ECO:0007669"/>
    <property type="project" value="InterPro"/>
</dbReference>
<dbReference type="STRING" id="526729.SAMN04324258_2973"/>
<dbReference type="CDD" id="cd00090">
    <property type="entry name" value="HTH_ARSR"/>
    <property type="match status" value="1"/>
</dbReference>
<reference evidence="2 3" key="1">
    <citation type="submission" date="2017-02" db="EMBL/GenBank/DDBJ databases">
        <authorList>
            <person name="Peterson S.W."/>
        </authorList>
    </citation>
    <scope>NUCLEOTIDE SEQUENCE [LARGE SCALE GENOMIC DNA]</scope>
    <source>
        <strain evidence="2 3">DSM 21481</strain>
    </source>
</reference>
<dbReference type="InterPro" id="IPR036388">
    <property type="entry name" value="WH-like_DNA-bd_sf"/>
</dbReference>
<evidence type="ECO:0000313" key="2">
    <source>
        <dbReference type="EMBL" id="SKC71384.1"/>
    </source>
</evidence>
<dbReference type="NCBIfam" id="NF033788">
    <property type="entry name" value="HTH_metalloreg"/>
    <property type="match status" value="1"/>
</dbReference>
<evidence type="ECO:0000259" key="1">
    <source>
        <dbReference type="PROSITE" id="PS50987"/>
    </source>
</evidence>
<dbReference type="GO" id="GO:0003677">
    <property type="term" value="F:DNA binding"/>
    <property type="evidence" value="ECO:0007669"/>
    <property type="project" value="TreeGrafter"/>
</dbReference>